<evidence type="ECO:0000313" key="2">
    <source>
        <dbReference type="EMBL" id="KAI3405628.2"/>
    </source>
</evidence>
<sequence length="240" mass="26916">MAISLLIINPNCSEKVTDNLQKVLSFVSTNDAFLSFYTAPITAPKEITNEQTSLESEAVVLADFKKRQEFFSKFDGFMVCCYSNHPLIKSLTELTGKPVLGIMQATLIYALSNPKVSKSFILTSTREWEPLLDQSIIDFVGASDFPKTKFQKTKGLDVSVLNLADIEEYERIRERVKEILENEYSQENINCVLLGCAGMAGLDSKLSTDFPSITFVDCVKSATELLCSLVRFEKQNLIDY</sequence>
<dbReference type="InterPro" id="IPR015942">
    <property type="entry name" value="Asp/Glu/hydantoin_racemase"/>
</dbReference>
<dbReference type="InterPro" id="IPR052186">
    <property type="entry name" value="Hydantoin_racemase-like"/>
</dbReference>
<evidence type="ECO:0000313" key="3">
    <source>
        <dbReference type="Proteomes" id="UP001202479"/>
    </source>
</evidence>
<dbReference type="PANTHER" id="PTHR28047:SF5">
    <property type="entry name" value="PROTEIN DCG1"/>
    <property type="match status" value="1"/>
</dbReference>
<dbReference type="InterPro" id="IPR053714">
    <property type="entry name" value="Iso_Racemase_Enz_sf"/>
</dbReference>
<proteinExistence type="inferred from homology"/>
<dbReference type="EMBL" id="JAHUZD010000028">
    <property type="protein sequence ID" value="KAI3405628.2"/>
    <property type="molecule type" value="Genomic_DNA"/>
</dbReference>
<dbReference type="AlphaFoldDB" id="A0AAI9SYT3"/>
<protein>
    <submittedName>
        <fullName evidence="2">DCG1</fullName>
    </submittedName>
</protein>
<dbReference type="PANTHER" id="PTHR28047">
    <property type="entry name" value="PROTEIN DCG1"/>
    <property type="match status" value="1"/>
</dbReference>
<accession>A0AAI9SYT3</accession>
<dbReference type="RefSeq" id="XP_049181373.1">
    <property type="nucleotide sequence ID" value="XM_049322791.1"/>
</dbReference>
<reference evidence="2" key="1">
    <citation type="journal article" date="2022" name="DNA Res.">
        <title>Genome analysis of five recently described species of the CUG-Ser clade uncovers Candida theae as a new hybrid lineage with pathogenic potential in the Candida parapsilosis species complex.</title>
        <authorList>
            <person name="Mixao V."/>
            <person name="Del Olmo V."/>
            <person name="Hegedusova E."/>
            <person name="Saus E."/>
            <person name="Pryszcz L."/>
            <person name="Cillingova A."/>
            <person name="Nosek J."/>
            <person name="Gabaldon T."/>
        </authorList>
    </citation>
    <scope>NUCLEOTIDE SEQUENCE</scope>
    <source>
        <strain evidence="2">CBS 10844</strain>
    </source>
</reference>
<comment type="caution">
    <text evidence="2">The sequence shown here is derived from an EMBL/GenBank/DDBJ whole genome shotgun (WGS) entry which is preliminary data.</text>
</comment>
<dbReference type="Proteomes" id="UP001202479">
    <property type="component" value="Unassembled WGS sequence"/>
</dbReference>
<dbReference type="GO" id="GO:0047661">
    <property type="term" value="F:amino-acid racemase activity"/>
    <property type="evidence" value="ECO:0007669"/>
    <property type="project" value="InterPro"/>
</dbReference>
<comment type="similarity">
    <text evidence="1">Belongs to the HyuE racemase family.</text>
</comment>
<name>A0AAI9SYT3_9ASCO</name>
<organism evidence="2 3">
    <name type="scientific">Candida oxycetoniae</name>
    <dbReference type="NCBI Taxonomy" id="497107"/>
    <lineage>
        <taxon>Eukaryota</taxon>
        <taxon>Fungi</taxon>
        <taxon>Dikarya</taxon>
        <taxon>Ascomycota</taxon>
        <taxon>Saccharomycotina</taxon>
        <taxon>Pichiomycetes</taxon>
        <taxon>Debaryomycetaceae</taxon>
        <taxon>Candida/Lodderomyces clade</taxon>
        <taxon>Candida</taxon>
    </lineage>
</organism>
<keyword evidence="3" id="KW-1185">Reference proteome</keyword>
<dbReference type="GeneID" id="73379263"/>
<gene>
    <name evidence="2" type="ORF">KGF56_001646</name>
</gene>
<dbReference type="Pfam" id="PF01177">
    <property type="entry name" value="Asp_Glu_race"/>
    <property type="match status" value="1"/>
</dbReference>
<evidence type="ECO:0000256" key="1">
    <source>
        <dbReference type="ARBA" id="ARBA00038414"/>
    </source>
</evidence>
<dbReference type="Gene3D" id="3.40.50.12500">
    <property type="match status" value="1"/>
</dbReference>